<feature type="region of interest" description="Disordered" evidence="1">
    <location>
        <begin position="1"/>
        <end position="30"/>
    </location>
</feature>
<proteinExistence type="predicted"/>
<dbReference type="EMBL" id="MPZM01000028">
    <property type="protein sequence ID" value="PPL15622.1"/>
    <property type="molecule type" value="Genomic_DNA"/>
</dbReference>
<gene>
    <name evidence="2" type="ORF">UN63_11930</name>
</gene>
<keyword evidence="3" id="KW-1185">Reference proteome</keyword>
<evidence type="ECO:0000313" key="2">
    <source>
        <dbReference type="EMBL" id="PPL15622.1"/>
    </source>
</evidence>
<name>A0A2P5TKI9_9GAMM</name>
<evidence type="ECO:0000256" key="1">
    <source>
        <dbReference type="SAM" id="MobiDB-lite"/>
    </source>
</evidence>
<comment type="caution">
    <text evidence="2">The sequence shown here is derived from an EMBL/GenBank/DDBJ whole genome shotgun (WGS) entry which is preliminary data.</text>
</comment>
<evidence type="ECO:0000313" key="3">
    <source>
        <dbReference type="Proteomes" id="UP000242231"/>
    </source>
</evidence>
<organism evidence="2 3">
    <name type="scientific">Oceanisphaera arctica</name>
    <dbReference type="NCBI Taxonomy" id="641510"/>
    <lineage>
        <taxon>Bacteria</taxon>
        <taxon>Pseudomonadati</taxon>
        <taxon>Pseudomonadota</taxon>
        <taxon>Gammaproteobacteria</taxon>
        <taxon>Aeromonadales</taxon>
        <taxon>Aeromonadaceae</taxon>
        <taxon>Oceanisphaera</taxon>
    </lineage>
</organism>
<accession>A0A2P5TKI9</accession>
<sequence length="66" mass="7175">MRPYQDDAGTARWNGKGKAQEESGQGMQGAIRFKEQADDTLKGSQLLAALFLVRRLSSSGAYPLVC</sequence>
<reference evidence="3" key="1">
    <citation type="submission" date="2016-11" db="EMBL/GenBank/DDBJ databases">
        <authorList>
            <person name="Sisinthy S."/>
            <person name="Ara S."/>
            <person name="Gundlapally S.R."/>
        </authorList>
    </citation>
    <scope>NUCLEOTIDE SEQUENCE [LARGE SCALE GENOMIC DNA]</scope>
    <source>
        <strain evidence="3">V1-41</strain>
    </source>
</reference>
<dbReference type="AlphaFoldDB" id="A0A2P5TKI9"/>
<dbReference type="Proteomes" id="UP000242231">
    <property type="component" value="Unassembled WGS sequence"/>
</dbReference>
<protein>
    <submittedName>
        <fullName evidence="2">Uncharacterized protein</fullName>
    </submittedName>
</protein>